<dbReference type="RefSeq" id="WP_283487155.1">
    <property type="nucleotide sequence ID" value="NZ_CP125947.1"/>
</dbReference>
<name>A0ABY8SSN0_9BURK</name>
<feature type="transmembrane region" description="Helical" evidence="1">
    <location>
        <begin position="173"/>
        <end position="192"/>
    </location>
</feature>
<dbReference type="EMBL" id="CP125947">
    <property type="protein sequence ID" value="WHS66062.1"/>
    <property type="molecule type" value="Genomic_DNA"/>
</dbReference>
<feature type="transmembrane region" description="Helical" evidence="1">
    <location>
        <begin position="6"/>
        <end position="25"/>
    </location>
</feature>
<proteinExistence type="predicted"/>
<keyword evidence="1" id="KW-0812">Transmembrane</keyword>
<dbReference type="Proteomes" id="UP001240697">
    <property type="component" value="Chromosome"/>
</dbReference>
<sequence>MTLPGRIHAVVQVCVLALLAALLLLTQQAERTRQADMEAQLDGYLLRSLRTTAENFLSTGLQLEQMEALQGVIEREQASFARVVAIDVYAASGSVLYSTDVDSRGRPVPDDWRRYLAQEQPWHAESLMLRQIGQRFDNDLGQAAGGIVITLSTAPVPQTLEQWKQKGQQGLQWLMLAALACLVAWACVYMGLKFLLRPYGNAARILQGRPLAQSDAQTTALTQAALRQRGQWQAMQQGCQQSMKQLEELDHEA</sequence>
<keyword evidence="1" id="KW-0472">Membrane</keyword>
<evidence type="ECO:0000313" key="3">
    <source>
        <dbReference type="Proteomes" id="UP001240697"/>
    </source>
</evidence>
<gene>
    <name evidence="2" type="ORF">QMY55_02645</name>
</gene>
<evidence type="ECO:0000256" key="1">
    <source>
        <dbReference type="SAM" id="Phobius"/>
    </source>
</evidence>
<accession>A0ABY8SSN0</accession>
<organism evidence="2 3">
    <name type="scientific">Comamonas resistens</name>
    <dbReference type="NCBI Taxonomy" id="3046670"/>
    <lineage>
        <taxon>Bacteria</taxon>
        <taxon>Pseudomonadati</taxon>
        <taxon>Pseudomonadota</taxon>
        <taxon>Betaproteobacteria</taxon>
        <taxon>Burkholderiales</taxon>
        <taxon>Comamonadaceae</taxon>
        <taxon>Comamonas</taxon>
    </lineage>
</organism>
<evidence type="ECO:0000313" key="2">
    <source>
        <dbReference type="EMBL" id="WHS66062.1"/>
    </source>
</evidence>
<reference evidence="2 3" key="1">
    <citation type="submission" date="2023-05" db="EMBL/GenBank/DDBJ databases">
        <authorList>
            <person name="Yin Y."/>
            <person name="Lu Z."/>
        </authorList>
    </citation>
    <scope>NUCLEOTIDE SEQUENCE [LARGE SCALE GENOMIC DNA]</scope>
    <source>
        <strain evidence="2 3">ZM22</strain>
    </source>
</reference>
<keyword evidence="3" id="KW-1185">Reference proteome</keyword>
<keyword evidence="1" id="KW-1133">Transmembrane helix</keyword>
<protein>
    <submittedName>
        <fullName evidence="2">Uncharacterized protein</fullName>
    </submittedName>
</protein>